<dbReference type="InterPro" id="IPR001647">
    <property type="entry name" value="HTH_TetR"/>
</dbReference>
<dbReference type="PROSITE" id="PS50977">
    <property type="entry name" value="HTH_TETR_2"/>
    <property type="match status" value="1"/>
</dbReference>
<dbReference type="STRING" id="1232681.ADIS_3685"/>
<dbReference type="InterPro" id="IPR050109">
    <property type="entry name" value="HTH-type_TetR-like_transc_reg"/>
</dbReference>
<dbReference type="AlphaFoldDB" id="R7ZP44"/>
<proteinExistence type="predicted"/>
<comment type="caution">
    <text evidence="4">The sequence shown here is derived from an EMBL/GenBank/DDBJ whole genome shotgun (WGS) entry which is preliminary data.</text>
</comment>
<evidence type="ECO:0000256" key="2">
    <source>
        <dbReference type="PROSITE-ProRule" id="PRU00335"/>
    </source>
</evidence>
<dbReference type="EMBL" id="AQHR01000096">
    <property type="protein sequence ID" value="EON75794.1"/>
    <property type="molecule type" value="Genomic_DNA"/>
</dbReference>
<dbReference type="RefSeq" id="WP_010855816.1">
    <property type="nucleotide sequence ID" value="NZ_AQHR01000096.1"/>
</dbReference>
<evidence type="ECO:0000259" key="3">
    <source>
        <dbReference type="PROSITE" id="PS50977"/>
    </source>
</evidence>
<feature type="domain" description="HTH tetR-type" evidence="3">
    <location>
        <begin position="1"/>
        <end position="61"/>
    </location>
</feature>
<evidence type="ECO:0000313" key="5">
    <source>
        <dbReference type="Proteomes" id="UP000013909"/>
    </source>
</evidence>
<dbReference type="SUPFAM" id="SSF48498">
    <property type="entry name" value="Tetracyclin repressor-like, C-terminal domain"/>
    <property type="match status" value="1"/>
</dbReference>
<reference evidence="4 5" key="1">
    <citation type="submission" date="2013-02" db="EMBL/GenBank/DDBJ databases">
        <title>A novel strain isolated from Lonar lake, Maharashtra, India.</title>
        <authorList>
            <person name="Singh A."/>
        </authorList>
    </citation>
    <scope>NUCLEOTIDE SEQUENCE [LARGE SCALE GENOMIC DNA]</scope>
    <source>
        <strain evidence="4 5">AK24</strain>
    </source>
</reference>
<feature type="DNA-binding region" description="H-T-H motif" evidence="2">
    <location>
        <begin position="24"/>
        <end position="43"/>
    </location>
</feature>
<dbReference type="Proteomes" id="UP000013909">
    <property type="component" value="Unassembled WGS sequence"/>
</dbReference>
<sequence length="202" mass="24025">METRDKIIAVAIREFSASGIKSVTMDRIAREAGISKKTIYQEFTDKKELVYETFFRELEKNACKLKDMEVDADGVIEHLIEFSKFLRERFTDMHPMVLNEIKRYYPDSWALFEQFKEEYALKNLEELMERGKELGYFRPEIDSKLLALMRLEQISLLLDPSRFNPARVNLADIQLQMFEHFLYGIFTEKGRIAYQEQMNHQL</sequence>
<protein>
    <submittedName>
        <fullName evidence="4">Putative TetR transcriptional regulator</fullName>
    </submittedName>
</protein>
<dbReference type="GO" id="GO:0003677">
    <property type="term" value="F:DNA binding"/>
    <property type="evidence" value="ECO:0007669"/>
    <property type="project" value="UniProtKB-UniRule"/>
</dbReference>
<dbReference type="Pfam" id="PF00440">
    <property type="entry name" value="TetR_N"/>
    <property type="match status" value="1"/>
</dbReference>
<keyword evidence="1 2" id="KW-0238">DNA-binding</keyword>
<evidence type="ECO:0000313" key="4">
    <source>
        <dbReference type="EMBL" id="EON75794.1"/>
    </source>
</evidence>
<dbReference type="Gene3D" id="1.10.357.10">
    <property type="entry name" value="Tetracycline Repressor, domain 2"/>
    <property type="match status" value="1"/>
</dbReference>
<organism evidence="4 5">
    <name type="scientific">Lunatimonas lonarensis</name>
    <dbReference type="NCBI Taxonomy" id="1232681"/>
    <lineage>
        <taxon>Bacteria</taxon>
        <taxon>Pseudomonadati</taxon>
        <taxon>Bacteroidota</taxon>
        <taxon>Cytophagia</taxon>
        <taxon>Cytophagales</taxon>
        <taxon>Cyclobacteriaceae</taxon>
    </lineage>
</organism>
<dbReference type="SUPFAM" id="SSF46689">
    <property type="entry name" value="Homeodomain-like"/>
    <property type="match status" value="1"/>
</dbReference>
<gene>
    <name evidence="4" type="ORF">ADIS_3685</name>
</gene>
<dbReference type="InterPro" id="IPR009057">
    <property type="entry name" value="Homeodomain-like_sf"/>
</dbReference>
<keyword evidence="5" id="KW-1185">Reference proteome</keyword>
<dbReference type="PRINTS" id="PR00455">
    <property type="entry name" value="HTHTETR"/>
</dbReference>
<dbReference type="Gene3D" id="1.10.10.60">
    <property type="entry name" value="Homeodomain-like"/>
    <property type="match status" value="1"/>
</dbReference>
<accession>R7ZP44</accession>
<dbReference type="InterPro" id="IPR036271">
    <property type="entry name" value="Tet_transcr_reg_TetR-rel_C_sf"/>
</dbReference>
<evidence type="ECO:0000256" key="1">
    <source>
        <dbReference type="ARBA" id="ARBA00023125"/>
    </source>
</evidence>
<name>R7ZP44_9BACT</name>
<dbReference type="OrthoDB" id="881297at2"/>
<dbReference type="PANTHER" id="PTHR30328">
    <property type="entry name" value="TRANSCRIPTIONAL REPRESSOR"/>
    <property type="match status" value="1"/>
</dbReference>
<dbReference type="PANTHER" id="PTHR30328:SF54">
    <property type="entry name" value="HTH-TYPE TRANSCRIPTIONAL REPRESSOR SCO4008"/>
    <property type="match status" value="1"/>
</dbReference>